<dbReference type="AlphaFoldDB" id="A0AAV4JF64"/>
<evidence type="ECO:0000313" key="2">
    <source>
        <dbReference type="Proteomes" id="UP000762676"/>
    </source>
</evidence>
<accession>A0AAV4JF64</accession>
<name>A0AAV4JF64_9GAST</name>
<protein>
    <submittedName>
        <fullName evidence="1">Uncharacterized protein</fullName>
    </submittedName>
</protein>
<organism evidence="1 2">
    <name type="scientific">Elysia marginata</name>
    <dbReference type="NCBI Taxonomy" id="1093978"/>
    <lineage>
        <taxon>Eukaryota</taxon>
        <taxon>Metazoa</taxon>
        <taxon>Spiralia</taxon>
        <taxon>Lophotrochozoa</taxon>
        <taxon>Mollusca</taxon>
        <taxon>Gastropoda</taxon>
        <taxon>Heterobranchia</taxon>
        <taxon>Euthyneura</taxon>
        <taxon>Panpulmonata</taxon>
        <taxon>Sacoglossa</taxon>
        <taxon>Placobranchoidea</taxon>
        <taxon>Plakobranchidae</taxon>
        <taxon>Elysia</taxon>
    </lineage>
</organism>
<sequence length="158" mass="17386">MGTGYPLQGLGVGVEERQSIKKTRLAYLCLVTWTCRFLSTQSAGHRVSLPAITIDPVTEQHSALNTSSDGVCVRTPGRRALEFPTVLYIEIRDWLFETFVVNLSIPNVVTLVFEKLACGSNTELCEGKISLLKEQGKSDINKLIDTMLGDKTGRKGIL</sequence>
<keyword evidence="2" id="KW-1185">Reference proteome</keyword>
<reference evidence="1 2" key="1">
    <citation type="journal article" date="2021" name="Elife">
        <title>Chloroplast acquisition without the gene transfer in kleptoplastic sea slugs, Plakobranchus ocellatus.</title>
        <authorList>
            <person name="Maeda T."/>
            <person name="Takahashi S."/>
            <person name="Yoshida T."/>
            <person name="Shimamura S."/>
            <person name="Takaki Y."/>
            <person name="Nagai Y."/>
            <person name="Toyoda A."/>
            <person name="Suzuki Y."/>
            <person name="Arimoto A."/>
            <person name="Ishii H."/>
            <person name="Satoh N."/>
            <person name="Nishiyama T."/>
            <person name="Hasebe M."/>
            <person name="Maruyama T."/>
            <person name="Minagawa J."/>
            <person name="Obokata J."/>
            <person name="Shigenobu S."/>
        </authorList>
    </citation>
    <scope>NUCLEOTIDE SEQUENCE [LARGE SCALE GENOMIC DNA]</scope>
</reference>
<gene>
    <name evidence="1" type="ORF">ElyMa_006913700</name>
</gene>
<dbReference type="Proteomes" id="UP000762676">
    <property type="component" value="Unassembled WGS sequence"/>
</dbReference>
<dbReference type="EMBL" id="BMAT01013831">
    <property type="protein sequence ID" value="GFS21030.1"/>
    <property type="molecule type" value="Genomic_DNA"/>
</dbReference>
<comment type="caution">
    <text evidence="1">The sequence shown here is derived from an EMBL/GenBank/DDBJ whole genome shotgun (WGS) entry which is preliminary data.</text>
</comment>
<proteinExistence type="predicted"/>
<evidence type="ECO:0000313" key="1">
    <source>
        <dbReference type="EMBL" id="GFS21030.1"/>
    </source>
</evidence>